<dbReference type="Gene3D" id="3.40.50.1460">
    <property type="match status" value="1"/>
</dbReference>
<dbReference type="EMBL" id="CP001100">
    <property type="protein sequence ID" value="ACF14983.1"/>
    <property type="molecule type" value="Genomic_DNA"/>
</dbReference>
<dbReference type="Gene3D" id="2.60.40.3800">
    <property type="match status" value="1"/>
</dbReference>
<dbReference type="Gene3D" id="2.60.40.4070">
    <property type="match status" value="1"/>
</dbReference>
<feature type="region of interest" description="Disordered" evidence="2">
    <location>
        <begin position="248"/>
        <end position="272"/>
    </location>
</feature>
<dbReference type="Proteomes" id="UP000001208">
    <property type="component" value="Chromosome"/>
</dbReference>
<protein>
    <recommendedName>
        <fullName evidence="3">Gingipain domain-containing protein</fullName>
    </recommendedName>
</protein>
<dbReference type="InterPro" id="IPR038490">
    <property type="entry name" value="Gingipain_propep_sf"/>
</dbReference>
<organism evidence="4 5">
    <name type="scientific">Chloroherpeton thalassium (strain ATCC 35110 / GB-78)</name>
    <dbReference type="NCBI Taxonomy" id="517418"/>
    <lineage>
        <taxon>Bacteria</taxon>
        <taxon>Pseudomonadati</taxon>
        <taxon>Chlorobiota</taxon>
        <taxon>Chlorobiia</taxon>
        <taxon>Chlorobiales</taxon>
        <taxon>Chloroherpetonaceae</taxon>
        <taxon>Chloroherpeton</taxon>
    </lineage>
</organism>
<dbReference type="Pfam" id="PF01364">
    <property type="entry name" value="Peptidase_C25"/>
    <property type="match status" value="1"/>
</dbReference>
<dbReference type="GO" id="GO:0008234">
    <property type="term" value="F:cysteine-type peptidase activity"/>
    <property type="evidence" value="ECO:0007669"/>
    <property type="project" value="InterPro"/>
</dbReference>
<dbReference type="SUPFAM" id="SSF52129">
    <property type="entry name" value="Caspase-like"/>
    <property type="match status" value="1"/>
</dbReference>
<keyword evidence="1" id="KW-0732">Signal</keyword>
<dbReference type="CDD" id="cd02258">
    <property type="entry name" value="Peptidase_C25_N"/>
    <property type="match status" value="1"/>
</dbReference>
<dbReference type="KEGG" id="cts:Ctha_2534"/>
<keyword evidence="5" id="KW-1185">Reference proteome</keyword>
<dbReference type="Gene3D" id="3.40.50.10390">
    <property type="entry name" value="Gingipain r, domain 1"/>
    <property type="match status" value="1"/>
</dbReference>
<evidence type="ECO:0000256" key="2">
    <source>
        <dbReference type="SAM" id="MobiDB-lite"/>
    </source>
</evidence>
<feature type="compositionally biased region" description="Low complexity" evidence="2">
    <location>
        <begin position="157"/>
        <end position="180"/>
    </location>
</feature>
<evidence type="ECO:0000313" key="5">
    <source>
        <dbReference type="Proteomes" id="UP000001208"/>
    </source>
</evidence>
<proteinExistence type="predicted"/>
<evidence type="ECO:0000256" key="1">
    <source>
        <dbReference type="ARBA" id="ARBA00022729"/>
    </source>
</evidence>
<dbReference type="STRING" id="517418.Ctha_2534"/>
<dbReference type="OrthoDB" id="9757650at2"/>
<gene>
    <name evidence="4" type="ordered locus">Ctha_2534</name>
</gene>
<feature type="domain" description="Gingipain" evidence="3">
    <location>
        <begin position="734"/>
        <end position="1131"/>
    </location>
</feature>
<dbReference type="eggNOG" id="COG1572">
    <property type="taxonomic scope" value="Bacteria"/>
</dbReference>
<feature type="region of interest" description="Disordered" evidence="2">
    <location>
        <begin position="139"/>
        <end position="181"/>
    </location>
</feature>
<evidence type="ECO:0000259" key="3">
    <source>
        <dbReference type="Pfam" id="PF01364"/>
    </source>
</evidence>
<dbReference type="RefSeq" id="WP_012501065.1">
    <property type="nucleotide sequence ID" value="NC_011026.1"/>
</dbReference>
<sequence>MKFFKIFSIALLLNIGLGASKLFGQSSLLQGSLFKSSTASQSASASSEEDSSTSSGTNLETLTSVTQESKSAVLLEFNFAAPEVETSETSSTNKVSFSQSENQVTSSQSAIPSFSYAIEGKILNAQITSRTYGKSIKNASFSTTSSETTTDRPLGLETENSESNESSSSYTTSSSTSSTKSDIEWHYSGKMRGTDISHLTISPYKYNSKTQSLSYTSAITVQLTLDKSSETDFQVGIDTKKLLQRTPSSRRHFSKSESVLGKNTASKSTAKTTTATSKSTFNSVFSTEIQSSVDILPVTPKYRLIIDEDGVYQIDYYDLIDEGFPSDFFTADPRTIRIFNKGDEIPIYVKGEEDGEFDRSDYIEFIGEANRIGLSDSDRPDMYYDPYTDENVYFLYWESTQTSSNSGLRLVDVPAQIQATIPLKSAFNLTGSSFRSSVHFEENNVTTERMSGFYSIFNQEEYETTRNHSDARDLDFWTSIYHGRASTFDIIIPYPDQSVSSDTAGLRVRAAFHGLSMVALSGEPQNTAVISLGTSSSTFEVTETSWGTNVYSNSNYSRQEKNVVDVKLDISKQRLLDADSADVVQISNTDDISTGSSSRVFYFNWLDITYRRLYRAYNDMLEFTTPPTRRPGTYHFQITDFTTSDIDIYKVGVGKLTNFIVESYVSSEEDETSADGEKYYRAIFQDAVVNPEDVTYIAVSSDQKKDPSRYEEVEPSNLFNQSNKLTDQSNSYDYIIITSDEFINSSNFEKTSNPVRQYKEYRESYLKAIGETGNVLVVTTQAVYDEFNYGIKSPHAIRDFLDYAYHEWAVAPTYVLLLGDASYSTSNDYVPTMHVQTLRFGATAADVWYAMVDGLDESGQLDLLPDMQISRVPARSLSDISAYLEKLENYELYITNSSEATIGTWRNTVVMIAGETGSESIGSSSVRKDAFVTQIDNLLADYVNRGYFVKRIHTNLGRNASSDITFTDIYRGTRSDLRTYLNDGCLILNFLGHGGGGVWSDSQVLTLDGVSDLSNYNTLPFVTSMTCFTGAFDEPQFNALGGTLTEELILAEQKGAIGVISSSGLGWLINDELMANALYEFLLNDKYQGLSITDMMFRAKVSYYLDNIYTWLQAPTMLYQYGVFGDPALRLSSPIVENSSSNYNINWSLETHLVEIGDTLKVTGTVDGITTGIGYGYLADSDNLDVSEDAATLFFIDDGKINAVSNGQLSDTLYISIEEPVQITSTNVSNFSGGLFKVYLQGSDEDEGKDLNGYVSFSSTGTYIHYVEPNQDISTAENTDVKFTAKVESKSTISSIGVLVTLSELDENFEYETISGWQNKFLTATFTSDNVYTTTNAIPGDLLQKGVKVTYSLFVKTATTSYSTSSVSAIVGELPDVAAYSEAKEGLLQFFDNTSIDFYTENNQVVLGATVYNWSGVDANNVIVKFYNDAITNGAPNQNTTPTLSSSAQPIGIDTVDISAESSTLATIPIPDSFVLSETYNIGIRVYVDTSSSYEDDYTNNLSNSNEVTYDLVYVSQSAGDSLKIDTDVTLVYEAAAFSKSGFLQITKVQNPTVTSQPDNEFVRLASQSGTDEDNTYAYTIATSDSNLTISKSIELILKFDMTDDVIDNSSSNAALVYGYFYSENYDRWLKASSQSKTDESTVNMEISEFGEYALMYSSDVSSPVVSLGVEGQYNGSKVFAPKQARIIATVQDQNGVYLDPDFITIILDDDSSDALTSKLTLPQSSSNANSVAVYFDEEFEVGTHEITFIFHDANLNETRSETMEVIVEDDFGLVVYGSFPNPFANDGTDIAYRITGTEGATSFEIKIYTVAGKLINTYSRQNRNTLSFNDDRIKITGDDPGTVGLHVINWNGTDGDGAEVANGVYFCKIKASFNGNAKEDIIKIVRLR</sequence>
<dbReference type="InterPro" id="IPR029030">
    <property type="entry name" value="Caspase-like_dom_sf"/>
</dbReference>
<dbReference type="InterPro" id="IPR029031">
    <property type="entry name" value="Gingipain_N_sf"/>
</dbReference>
<reference evidence="4 5" key="1">
    <citation type="submission" date="2008-06" db="EMBL/GenBank/DDBJ databases">
        <title>Complete sequence of Chloroherpeton thalassium ATCC 35110.</title>
        <authorList>
            <consortium name="US DOE Joint Genome Institute"/>
            <person name="Lucas S."/>
            <person name="Copeland A."/>
            <person name="Lapidus A."/>
            <person name="Glavina del Rio T."/>
            <person name="Dalin E."/>
            <person name="Tice H."/>
            <person name="Bruce D."/>
            <person name="Goodwin L."/>
            <person name="Pitluck S."/>
            <person name="Schmutz J."/>
            <person name="Larimer F."/>
            <person name="Land M."/>
            <person name="Hauser L."/>
            <person name="Kyrpides N."/>
            <person name="Mikhailova N."/>
            <person name="Liu Z."/>
            <person name="Li T."/>
            <person name="Zhao F."/>
            <person name="Overmann J."/>
            <person name="Bryant D.A."/>
            <person name="Richardson P."/>
        </authorList>
    </citation>
    <scope>NUCLEOTIDE SEQUENCE [LARGE SCALE GENOMIC DNA]</scope>
    <source>
        <strain evidence="5">ATCC 35110 / GB-78</strain>
    </source>
</reference>
<evidence type="ECO:0000313" key="4">
    <source>
        <dbReference type="EMBL" id="ACF14983.1"/>
    </source>
</evidence>
<dbReference type="GO" id="GO:0006508">
    <property type="term" value="P:proteolysis"/>
    <property type="evidence" value="ECO:0007669"/>
    <property type="project" value="InterPro"/>
</dbReference>
<dbReference type="InterPro" id="IPR001769">
    <property type="entry name" value="Gingipain"/>
</dbReference>
<dbReference type="HOGENOM" id="CLU_241396_0_0_10"/>
<accession>B3QXR8</accession>
<name>B3QXR8_CHLT3</name>